<evidence type="ECO:0000313" key="3">
    <source>
        <dbReference type="EMBL" id="MEK8089513.1"/>
    </source>
</evidence>
<reference evidence="3 4" key="1">
    <citation type="submission" date="2024-04" db="EMBL/GenBank/DDBJ databases">
        <authorList>
            <person name="Abashina T."/>
            <person name="Shaikin A."/>
        </authorList>
    </citation>
    <scope>NUCLEOTIDE SEQUENCE [LARGE SCALE GENOMIC DNA]</scope>
    <source>
        <strain evidence="3 4">AAFK</strain>
    </source>
</reference>
<dbReference type="InterPro" id="IPR001455">
    <property type="entry name" value="TusA-like"/>
</dbReference>
<dbReference type="EMBL" id="JBBPCO010000006">
    <property type="protein sequence ID" value="MEK8089513.1"/>
    <property type="molecule type" value="Genomic_DNA"/>
</dbReference>
<comment type="caution">
    <text evidence="3">The sequence shown here is derived from an EMBL/GenBank/DDBJ whole genome shotgun (WGS) entry which is preliminary data.</text>
</comment>
<dbReference type="Pfam" id="PF01206">
    <property type="entry name" value="TusA"/>
    <property type="match status" value="1"/>
</dbReference>
<name>A0ABU9D7K5_9PROT</name>
<accession>A0ABU9D7K5</accession>
<feature type="domain" description="UPF0033" evidence="2">
    <location>
        <begin position="15"/>
        <end position="39"/>
    </location>
</feature>
<dbReference type="PANTHER" id="PTHR33279:SF18">
    <property type="entry name" value="SULFUR CARRIER PROTEIN MJ0990-RELATED"/>
    <property type="match status" value="1"/>
</dbReference>
<evidence type="ECO:0000256" key="1">
    <source>
        <dbReference type="ARBA" id="ARBA00008984"/>
    </source>
</evidence>
<dbReference type="Proteomes" id="UP001446205">
    <property type="component" value="Unassembled WGS sequence"/>
</dbReference>
<comment type="similarity">
    <text evidence="1">Belongs to the sulfur carrier protein TusA family.</text>
</comment>
<dbReference type="PANTHER" id="PTHR33279">
    <property type="entry name" value="SULFUR CARRIER PROTEIN YEDF-RELATED"/>
    <property type="match status" value="1"/>
</dbReference>
<dbReference type="SUPFAM" id="SSF64307">
    <property type="entry name" value="SirA-like"/>
    <property type="match status" value="1"/>
</dbReference>
<gene>
    <name evidence="3" type="ORF">WOB96_07000</name>
</gene>
<proteinExistence type="inferred from homology"/>
<dbReference type="PROSITE" id="PS01148">
    <property type="entry name" value="UPF0033"/>
    <property type="match status" value="1"/>
</dbReference>
<dbReference type="RefSeq" id="WP_341370571.1">
    <property type="nucleotide sequence ID" value="NZ_JBBPCO010000006.1"/>
</dbReference>
<protein>
    <submittedName>
        <fullName evidence="3">Sulfurtransferase TusA family protein</fullName>
    </submittedName>
</protein>
<evidence type="ECO:0000259" key="2">
    <source>
        <dbReference type="PROSITE" id="PS01148"/>
    </source>
</evidence>
<dbReference type="CDD" id="cd00291">
    <property type="entry name" value="SirA_YedF_YeeD"/>
    <property type="match status" value="1"/>
</dbReference>
<dbReference type="Gene3D" id="3.30.110.40">
    <property type="entry name" value="TusA-like domain"/>
    <property type="match status" value="1"/>
</dbReference>
<organism evidence="3 4">
    <name type="scientific">Thermithiobacillus plumbiphilus</name>
    <dbReference type="NCBI Taxonomy" id="1729899"/>
    <lineage>
        <taxon>Bacteria</taxon>
        <taxon>Pseudomonadati</taxon>
        <taxon>Pseudomonadota</taxon>
        <taxon>Acidithiobacillia</taxon>
        <taxon>Acidithiobacillales</taxon>
        <taxon>Thermithiobacillaceae</taxon>
        <taxon>Thermithiobacillus</taxon>
    </lineage>
</organism>
<sequence>MAMSFSQTSEHEWKLDVCGYTCPHPQMYTKKALQKLASGDVLTLVFDNPSSGESIAAMCESEGNELFVRKEEGGSFVWKIRKY</sequence>
<dbReference type="InterPro" id="IPR036868">
    <property type="entry name" value="TusA-like_sf"/>
</dbReference>
<evidence type="ECO:0000313" key="4">
    <source>
        <dbReference type="Proteomes" id="UP001446205"/>
    </source>
</evidence>
<keyword evidence="4" id="KW-1185">Reference proteome</keyword>